<evidence type="ECO:0000313" key="2">
    <source>
        <dbReference type="Proteomes" id="UP000264310"/>
    </source>
</evidence>
<protein>
    <recommendedName>
        <fullName evidence="3">Helix-turn-helix domain-containing protein</fullName>
    </recommendedName>
</protein>
<gene>
    <name evidence="1" type="ORF">DYI37_03310</name>
</gene>
<evidence type="ECO:0008006" key="3">
    <source>
        <dbReference type="Google" id="ProtNLM"/>
    </source>
</evidence>
<dbReference type="AlphaFoldDB" id="A0A371XBQ8"/>
<dbReference type="OrthoDB" id="8410347at2"/>
<dbReference type="EMBL" id="QURL01000001">
    <property type="protein sequence ID" value="RFC66484.1"/>
    <property type="molecule type" value="Genomic_DNA"/>
</dbReference>
<evidence type="ECO:0000313" key="1">
    <source>
        <dbReference type="EMBL" id="RFC66484.1"/>
    </source>
</evidence>
<name>A0A371XBQ8_9HYPH</name>
<keyword evidence="2" id="KW-1185">Reference proteome</keyword>
<comment type="caution">
    <text evidence="1">The sequence shown here is derived from an EMBL/GenBank/DDBJ whole genome shotgun (WGS) entry which is preliminary data.</text>
</comment>
<organism evidence="1 2">
    <name type="scientific">Fulvimarina endophytica</name>
    <dbReference type="NCBI Taxonomy" id="2293836"/>
    <lineage>
        <taxon>Bacteria</taxon>
        <taxon>Pseudomonadati</taxon>
        <taxon>Pseudomonadota</taxon>
        <taxon>Alphaproteobacteria</taxon>
        <taxon>Hyphomicrobiales</taxon>
        <taxon>Aurantimonadaceae</taxon>
        <taxon>Fulvimarina</taxon>
    </lineage>
</organism>
<accession>A0A371XBQ8</accession>
<dbReference type="RefSeq" id="WP_116681736.1">
    <property type="nucleotide sequence ID" value="NZ_QURL01000001.1"/>
</dbReference>
<proteinExistence type="predicted"/>
<reference evidence="1 2" key="1">
    <citation type="submission" date="2018-08" db="EMBL/GenBank/DDBJ databases">
        <title>Fulvimarina sp. 85, whole genome shotgun sequence.</title>
        <authorList>
            <person name="Tuo L."/>
        </authorList>
    </citation>
    <scope>NUCLEOTIDE SEQUENCE [LARGE SCALE GENOMIC DNA]</scope>
    <source>
        <strain evidence="1 2">85</strain>
    </source>
</reference>
<dbReference type="Proteomes" id="UP000264310">
    <property type="component" value="Unassembled WGS sequence"/>
</dbReference>
<dbReference type="Pfam" id="PF13730">
    <property type="entry name" value="HTH_36"/>
    <property type="match status" value="1"/>
</dbReference>
<sequence length="103" mass="12231">MLKRNDDGQAAKEFYEKRRAWAEYACTHAELSDRAFRVGFWLSRRMNGDDQCCWYSIPRIAREMERSPRYVRYAVAELRDAGVMLVVEQKGKPNTYLLRAPFF</sequence>